<proteinExistence type="inferred from homology"/>
<dbReference type="GO" id="GO:0005524">
    <property type="term" value="F:ATP binding"/>
    <property type="evidence" value="ECO:0007669"/>
    <property type="project" value="UniProtKB-KW"/>
</dbReference>
<dbReference type="EMBL" id="QOUX01000027">
    <property type="protein sequence ID" value="RXJ02068.1"/>
    <property type="molecule type" value="Genomic_DNA"/>
</dbReference>
<dbReference type="Pfam" id="PF00294">
    <property type="entry name" value="PfkB"/>
    <property type="match status" value="1"/>
</dbReference>
<dbReference type="GO" id="GO:0006000">
    <property type="term" value="P:fructose metabolic process"/>
    <property type="evidence" value="ECO:0007669"/>
    <property type="project" value="UniProtKB-ARBA"/>
</dbReference>
<keyword evidence="9" id="KW-1185">Reference proteome</keyword>
<dbReference type="PRINTS" id="PR00990">
    <property type="entry name" value="RIBOKINASE"/>
</dbReference>
<evidence type="ECO:0000256" key="4">
    <source>
        <dbReference type="ARBA" id="ARBA00022777"/>
    </source>
</evidence>
<dbReference type="Gene3D" id="3.40.1190.20">
    <property type="match status" value="1"/>
</dbReference>
<dbReference type="PROSITE" id="PS00584">
    <property type="entry name" value="PFKB_KINASES_2"/>
    <property type="match status" value="1"/>
</dbReference>
<evidence type="ECO:0000256" key="5">
    <source>
        <dbReference type="ARBA" id="ARBA00022840"/>
    </source>
</evidence>
<dbReference type="SUPFAM" id="SSF53613">
    <property type="entry name" value="Ribokinase-like"/>
    <property type="match status" value="1"/>
</dbReference>
<dbReference type="PANTHER" id="PTHR43085">
    <property type="entry name" value="HEXOKINASE FAMILY MEMBER"/>
    <property type="match status" value="1"/>
</dbReference>
<dbReference type="AlphaFoldDB" id="A0A4Q0VWW0"/>
<evidence type="ECO:0000313" key="9">
    <source>
        <dbReference type="Proteomes" id="UP000290649"/>
    </source>
</evidence>
<feature type="domain" description="Carbohydrate kinase PfkB" evidence="7">
    <location>
        <begin position="2"/>
        <end position="298"/>
    </location>
</feature>
<dbReference type="InterPro" id="IPR050306">
    <property type="entry name" value="PfkB_Carbo_kinase"/>
</dbReference>
<dbReference type="InterPro" id="IPR002139">
    <property type="entry name" value="Ribo/fructo_kinase"/>
</dbReference>
<evidence type="ECO:0000256" key="6">
    <source>
        <dbReference type="RuleBase" id="RU003704"/>
    </source>
</evidence>
<comment type="caution">
    <text evidence="8">The sequence shown here is derived from an EMBL/GenBank/DDBJ whole genome shotgun (WGS) entry which is preliminary data.</text>
</comment>
<sequence>MDVVTIGETMVVLTPESSPLMRYAHSYSRKFGGAETNVAFGLTRLGHQVGWISKVGDDEFGKSLLSFVRGEGVDVSEVKLEKTAQTGLYFKEVRSGDNVRVQYYRKGSAASTMSPSDLNEAYIAKAKYLHITGITPALSESCYETIIRVIEIAKANGLKIVFDPNLRKKLWSEEQARKVLLEIAALADIILPGVDEGTFMFGETDPETLGQLFLDQGAQVVILKTGAKGAYYFTKDEMQFVPGFKVKTVIDPVGAGDGFAAGVISGLLDELPLEEVVKRANAVGALATQVVGDFEGLPDREELRQFMCEPTGEDISR</sequence>
<name>A0A4Q0VWW0_9BACI</name>
<keyword evidence="3" id="KW-0547">Nucleotide-binding</keyword>
<dbReference type="InterPro" id="IPR002173">
    <property type="entry name" value="Carboh/pur_kinase_PfkB_CS"/>
</dbReference>
<keyword evidence="5" id="KW-0067">ATP-binding</keyword>
<dbReference type="InterPro" id="IPR029056">
    <property type="entry name" value="Ribokinase-like"/>
</dbReference>
<evidence type="ECO:0000256" key="3">
    <source>
        <dbReference type="ARBA" id="ARBA00022741"/>
    </source>
</evidence>
<gene>
    <name evidence="8" type="ORF">DS745_08230</name>
</gene>
<protein>
    <submittedName>
        <fullName evidence="8">Sugar kinase</fullName>
    </submittedName>
</protein>
<dbReference type="CDD" id="cd01166">
    <property type="entry name" value="KdgK"/>
    <property type="match status" value="1"/>
</dbReference>
<dbReference type="PANTHER" id="PTHR43085:SF1">
    <property type="entry name" value="PSEUDOURIDINE KINASE-RELATED"/>
    <property type="match status" value="1"/>
</dbReference>
<keyword evidence="4 6" id="KW-0418">Kinase</keyword>
<accession>A0A4Q0VWW0</accession>
<dbReference type="Proteomes" id="UP000290649">
    <property type="component" value="Unassembled WGS sequence"/>
</dbReference>
<evidence type="ECO:0000256" key="2">
    <source>
        <dbReference type="ARBA" id="ARBA00022679"/>
    </source>
</evidence>
<reference evidence="8 9" key="1">
    <citation type="journal article" date="2019" name="Int. J. Syst. Evol. Microbiol.">
        <title>Anaerobacillus alkaliphilus sp. nov., a novel alkaliphilic and moderately halophilic bacterium.</title>
        <authorList>
            <person name="Borsodi A.K."/>
            <person name="Aszalos J.M."/>
            <person name="Bihari P."/>
            <person name="Nagy I."/>
            <person name="Schumann P."/>
            <person name="Sproer C."/>
            <person name="Kovacs A.L."/>
            <person name="Boka K."/>
            <person name="Dobosy P."/>
            <person name="Ovari M."/>
            <person name="Szili-Kovacs T."/>
            <person name="Toth E."/>
        </authorList>
    </citation>
    <scope>NUCLEOTIDE SEQUENCE [LARGE SCALE GENOMIC DNA]</scope>
    <source>
        <strain evidence="8 9">B16-10</strain>
    </source>
</reference>
<organism evidence="8 9">
    <name type="scientific">Anaerobacillus alkaliphilus</name>
    <dbReference type="NCBI Taxonomy" id="1548597"/>
    <lineage>
        <taxon>Bacteria</taxon>
        <taxon>Bacillati</taxon>
        <taxon>Bacillota</taxon>
        <taxon>Bacilli</taxon>
        <taxon>Bacillales</taxon>
        <taxon>Bacillaceae</taxon>
        <taxon>Anaerobacillus</taxon>
    </lineage>
</organism>
<dbReference type="OrthoDB" id="9813569at2"/>
<dbReference type="GO" id="GO:0008865">
    <property type="term" value="F:fructokinase activity"/>
    <property type="evidence" value="ECO:0007669"/>
    <property type="project" value="UniProtKB-ARBA"/>
</dbReference>
<dbReference type="InterPro" id="IPR011611">
    <property type="entry name" value="PfkB_dom"/>
</dbReference>
<evidence type="ECO:0000256" key="1">
    <source>
        <dbReference type="ARBA" id="ARBA00010688"/>
    </source>
</evidence>
<comment type="similarity">
    <text evidence="1 6">Belongs to the carbohydrate kinase PfkB family.</text>
</comment>
<keyword evidence="2 6" id="KW-0808">Transferase</keyword>
<evidence type="ECO:0000313" key="8">
    <source>
        <dbReference type="EMBL" id="RXJ02068.1"/>
    </source>
</evidence>
<evidence type="ECO:0000259" key="7">
    <source>
        <dbReference type="Pfam" id="PF00294"/>
    </source>
</evidence>
<dbReference type="RefSeq" id="WP_129077781.1">
    <property type="nucleotide sequence ID" value="NZ_QOUX01000027.1"/>
</dbReference>